<comment type="subunit">
    <text evidence="3">Homotetramer.</text>
</comment>
<proteinExistence type="inferred from homology"/>
<gene>
    <name evidence="8" type="ordered locus">Cyan7425_4198</name>
</gene>
<dbReference type="OrthoDB" id="9805604at2"/>
<feature type="binding site" evidence="7">
    <location>
        <position position="20"/>
    </location>
    <ligand>
        <name>substrate</name>
    </ligand>
</feature>
<dbReference type="NCBIfam" id="TIGR01662">
    <property type="entry name" value="HAD-SF-IIIA"/>
    <property type="match status" value="1"/>
</dbReference>
<evidence type="ECO:0000256" key="7">
    <source>
        <dbReference type="PIRSR" id="PIRSR006118-2"/>
    </source>
</evidence>
<dbReference type="NCBIfam" id="TIGR01670">
    <property type="entry name" value="KdsC-phosphatas"/>
    <property type="match status" value="1"/>
</dbReference>
<comment type="similarity">
    <text evidence="2">Belongs to the KdsC family.</text>
</comment>
<evidence type="ECO:0000256" key="3">
    <source>
        <dbReference type="ARBA" id="ARBA00011881"/>
    </source>
</evidence>
<dbReference type="InterPro" id="IPR006549">
    <property type="entry name" value="HAD-SF_hydro_IIIA"/>
</dbReference>
<dbReference type="EC" id="3.1.3.45" evidence="8"/>
<dbReference type="InterPro" id="IPR010023">
    <property type="entry name" value="KdsC_fam"/>
</dbReference>
<feature type="binding site" evidence="7">
    <location>
        <position position="18"/>
    </location>
    <ligand>
        <name>Mg(2+)</name>
        <dbReference type="ChEBI" id="CHEBI:18420"/>
    </ligand>
</feature>
<reference evidence="8" key="1">
    <citation type="submission" date="2009-01" db="EMBL/GenBank/DDBJ databases">
        <title>Complete sequence of chromosome Cyanothece sp. PCC 7425.</title>
        <authorList>
            <consortium name="US DOE Joint Genome Institute"/>
            <person name="Lucas S."/>
            <person name="Copeland A."/>
            <person name="Lapidus A."/>
            <person name="Glavina del Rio T."/>
            <person name="Dalin E."/>
            <person name="Tice H."/>
            <person name="Bruce D."/>
            <person name="Goodwin L."/>
            <person name="Pitluck S."/>
            <person name="Sims D."/>
            <person name="Meineke L."/>
            <person name="Brettin T."/>
            <person name="Detter J.C."/>
            <person name="Han C."/>
            <person name="Larimer F."/>
            <person name="Land M."/>
            <person name="Hauser L."/>
            <person name="Kyrpides N."/>
            <person name="Ovchinnikova G."/>
            <person name="Liberton M."/>
            <person name="Stoeckel J."/>
            <person name="Banerjee A."/>
            <person name="Singh A."/>
            <person name="Page L."/>
            <person name="Sato H."/>
            <person name="Zhao L."/>
            <person name="Sherman L."/>
            <person name="Pakrasi H."/>
            <person name="Richardson P."/>
        </authorList>
    </citation>
    <scope>NUCLEOTIDE SEQUENCE</scope>
    <source>
        <strain evidence="8">PCC 7425</strain>
    </source>
</reference>
<dbReference type="GO" id="GO:0019143">
    <property type="term" value="F:3-deoxy-manno-octulosonate-8-phosphatase activity"/>
    <property type="evidence" value="ECO:0007669"/>
    <property type="project" value="UniProtKB-EC"/>
</dbReference>
<dbReference type="Pfam" id="PF08282">
    <property type="entry name" value="Hydrolase_3"/>
    <property type="match status" value="1"/>
</dbReference>
<evidence type="ECO:0000256" key="5">
    <source>
        <dbReference type="ARBA" id="ARBA00022801"/>
    </source>
</evidence>
<dbReference type="EMBL" id="CP001344">
    <property type="protein sequence ID" value="ACL46511.1"/>
    <property type="molecule type" value="Genomic_DNA"/>
</dbReference>
<dbReference type="PANTHER" id="PTHR21485:SF3">
    <property type="entry name" value="N-ACYLNEURAMINATE CYTIDYLYLTRANSFERASE"/>
    <property type="match status" value="1"/>
</dbReference>
<dbReference type="Gene3D" id="3.40.50.1000">
    <property type="entry name" value="HAD superfamily/HAD-like"/>
    <property type="match status" value="1"/>
</dbReference>
<dbReference type="SFLD" id="SFLDG01136">
    <property type="entry name" value="C1.6:_Phosphoserine_Phosphatas"/>
    <property type="match status" value="1"/>
</dbReference>
<dbReference type="PANTHER" id="PTHR21485">
    <property type="entry name" value="HAD SUPERFAMILY MEMBERS CMAS AND KDSC"/>
    <property type="match status" value="1"/>
</dbReference>
<dbReference type="SUPFAM" id="SSF56784">
    <property type="entry name" value="HAD-like"/>
    <property type="match status" value="1"/>
</dbReference>
<dbReference type="InterPro" id="IPR023214">
    <property type="entry name" value="HAD_sf"/>
</dbReference>
<evidence type="ECO:0000256" key="1">
    <source>
        <dbReference type="ARBA" id="ARBA00001946"/>
    </source>
</evidence>
<dbReference type="GO" id="GO:0046872">
    <property type="term" value="F:metal ion binding"/>
    <property type="evidence" value="ECO:0007669"/>
    <property type="project" value="UniProtKB-KW"/>
</dbReference>
<dbReference type="KEGG" id="cyn:Cyan7425_4198"/>
<evidence type="ECO:0000256" key="4">
    <source>
        <dbReference type="ARBA" id="ARBA00022723"/>
    </source>
</evidence>
<dbReference type="PIRSF" id="PIRSF006118">
    <property type="entry name" value="KDO8-P_Ptase"/>
    <property type="match status" value="1"/>
</dbReference>
<comment type="cofactor">
    <cofactor evidence="1 7">
        <name>Mg(2+)</name>
        <dbReference type="ChEBI" id="CHEBI:18420"/>
    </cofactor>
</comment>
<dbReference type="InterPro" id="IPR050793">
    <property type="entry name" value="CMP-NeuNAc_synthase"/>
</dbReference>
<dbReference type="SFLD" id="SFLDG01138">
    <property type="entry name" value="C1.6.2:_Deoxy-d-mannose-octulo"/>
    <property type="match status" value="1"/>
</dbReference>
<evidence type="ECO:0000313" key="8">
    <source>
        <dbReference type="EMBL" id="ACL46511.1"/>
    </source>
</evidence>
<dbReference type="AlphaFoldDB" id="B8HXG6"/>
<dbReference type="HOGENOM" id="CLU_106694_0_1_3"/>
<dbReference type="GO" id="GO:0008781">
    <property type="term" value="F:N-acylneuraminate cytidylyltransferase activity"/>
    <property type="evidence" value="ECO:0007669"/>
    <property type="project" value="TreeGrafter"/>
</dbReference>
<evidence type="ECO:0000256" key="2">
    <source>
        <dbReference type="ARBA" id="ARBA00005893"/>
    </source>
</evidence>
<name>B8HXG6_CYAP4</name>
<organism evidence="8">
    <name type="scientific">Cyanothece sp. (strain PCC 7425 / ATCC 29141)</name>
    <dbReference type="NCBI Taxonomy" id="395961"/>
    <lineage>
        <taxon>Bacteria</taxon>
        <taxon>Bacillati</taxon>
        <taxon>Cyanobacteriota</taxon>
        <taxon>Cyanophyceae</taxon>
        <taxon>Gomontiellales</taxon>
        <taxon>Cyanothecaceae</taxon>
        <taxon>Cyanothece</taxon>
    </lineage>
</organism>
<dbReference type="eggNOG" id="COG1778">
    <property type="taxonomic scope" value="Bacteria"/>
</dbReference>
<dbReference type="CDD" id="cd01630">
    <property type="entry name" value="HAD_KDO-like"/>
    <property type="match status" value="1"/>
</dbReference>
<protein>
    <submittedName>
        <fullName evidence="8">3-deoxy-D-manno-octulosonate 8-phosphate phosphatase, YrbI family</fullName>
        <ecNumber evidence="8">3.1.3.45</ecNumber>
    </submittedName>
</protein>
<feature type="binding site" evidence="7">
    <location>
        <position position="111"/>
    </location>
    <ligand>
        <name>Mg(2+)</name>
        <dbReference type="ChEBI" id="CHEBI:18420"/>
    </ligand>
</feature>
<keyword evidence="5 8" id="KW-0378">Hydrolase</keyword>
<dbReference type="FunFam" id="3.40.50.1000:FF:000029">
    <property type="entry name" value="3-deoxy-D-manno-octulosonate 8-phosphate phosphatase KdsC"/>
    <property type="match status" value="1"/>
</dbReference>
<accession>B8HXG6</accession>
<dbReference type="SFLD" id="SFLDS00003">
    <property type="entry name" value="Haloacid_Dehalogenase"/>
    <property type="match status" value="1"/>
</dbReference>
<dbReference type="STRING" id="395961.Cyan7425_4198"/>
<evidence type="ECO:0000256" key="6">
    <source>
        <dbReference type="ARBA" id="ARBA00022842"/>
    </source>
</evidence>
<dbReference type="InterPro" id="IPR036412">
    <property type="entry name" value="HAD-like_sf"/>
</dbReference>
<sequence>MEKDISLQLKQIKLLGLDVDGVLTDGGIYITDSGEEIKRFDVKDGLGLQLLMRSGIEVAIISASRSPAIRHRAERLGIRHVLLGVEDKLTALKTLCQQLELQLENVAYVGDDATDTPVLLTVGCPLTVADAIQPNKNCAIYITQRPGGHGAVRELCDLFLTTLAV</sequence>
<keyword evidence="4 7" id="KW-0479">Metal-binding</keyword>
<keyword evidence="6 7" id="KW-0460">Magnesium</keyword>